<proteinExistence type="predicted"/>
<feature type="compositionally biased region" description="Low complexity" evidence="1">
    <location>
        <begin position="266"/>
        <end position="277"/>
    </location>
</feature>
<keyword evidence="4" id="KW-1185">Reference proteome</keyword>
<dbReference type="PANTHER" id="PTHR38788">
    <property type="entry name" value="CLR5 DOMAIN-CONTAINING PROTEIN"/>
    <property type="match status" value="1"/>
</dbReference>
<dbReference type="AlphaFoldDB" id="A0A7C8MTG7"/>
<dbReference type="Pfam" id="PF14420">
    <property type="entry name" value="Clr5"/>
    <property type="match status" value="1"/>
</dbReference>
<sequence length="855" mass="96440">MEDIPPELHPQSDSDRFLGFPHKDRWEQLKPVIVRLYCGNYGGNGKATKIKQIADFMRTHYSFHAAVNEYPPRFRLWEVNDRRSVKNDKDDVIYALSKRKRPGTSTSQVSIHDRPFPPQKLRRYLKEQTRRHNAVQTVMPGILFSWNLPYEAFVSSLRKNPDKPSPFGPNGTTPEYMKIRSPKPLTPGREADGPSPNLELVYQKARMDRASLFLQGQLEELIVSMCKEDRRLCVNYFHDFYIHGFTMAKNWSLDRLKAQNPPTPNINPQTHTSAASPAAPPLFPYSSSPSAIGYKENEDISRAPTQLCRWVIHVSDATEDYKIIDENEDQSLVQSSSMETNKVVDFTDELLQSMTSNSFTSTPLENLAIATDEVIRAIQEDPVALEVDAWKLAIMAGNSSLLSERYRNRERAPEGLDDIHPFHLAAAFLNGGHTCCMMFEMLVRILSPTYAFHHNVDSFGHTILDALLVSIIRSHTSLSPETVSFSFQSPNRFPGEEKDICGRWDPTTDKVRHLFQQGYSRIPTKWKHAFCHTAAQAICHSIIVIFGPACAPNINTMSGLFIRRCTICGMELRLGPLHTLVIITFYLAQQGMPGETLFGALAVLVCLLSLGADVSLEANISVEEILGNAESRECRHKPFSPFQLMQEVPDDLIDGWSSECRTGWSSFAQVLAHVEASMNPPLSENSDRGLRAQFGEYGDDNSEISLDYDPEMGPCGLENWPSGVHTNWLKLKCQSAEMGLLWATIQTELLTYRRIGVGDAWLSDNFSMEALEAWLKGNSAEFLTPLVQDQMLQEHSRCGWFHRVGRLVCPTAPEVSASHFMNMDSGGRGTYERATFLDVPDLIFLWADVTVLEEP</sequence>
<evidence type="ECO:0000259" key="2">
    <source>
        <dbReference type="Pfam" id="PF14420"/>
    </source>
</evidence>
<protein>
    <recommendedName>
        <fullName evidence="2">Clr5 domain-containing protein</fullName>
    </recommendedName>
</protein>
<evidence type="ECO:0000256" key="1">
    <source>
        <dbReference type="SAM" id="MobiDB-lite"/>
    </source>
</evidence>
<feature type="domain" description="Clr5" evidence="2">
    <location>
        <begin position="23"/>
        <end position="79"/>
    </location>
</feature>
<evidence type="ECO:0000313" key="4">
    <source>
        <dbReference type="Proteomes" id="UP000481858"/>
    </source>
</evidence>
<dbReference type="PANTHER" id="PTHR38788:SF3">
    <property type="entry name" value="CLR5 DOMAIN-CONTAINING PROTEIN"/>
    <property type="match status" value="1"/>
</dbReference>
<dbReference type="InterPro" id="IPR025676">
    <property type="entry name" value="Clr5_dom"/>
</dbReference>
<dbReference type="InParanoid" id="A0A7C8MTG7"/>
<name>A0A7C8MTG7_9PEZI</name>
<dbReference type="Proteomes" id="UP000481858">
    <property type="component" value="Unassembled WGS sequence"/>
</dbReference>
<gene>
    <name evidence="3" type="ORF">GQX73_g6010</name>
</gene>
<dbReference type="EMBL" id="WUBL01000065">
    <property type="protein sequence ID" value="KAF2967595.1"/>
    <property type="molecule type" value="Genomic_DNA"/>
</dbReference>
<evidence type="ECO:0000313" key="3">
    <source>
        <dbReference type="EMBL" id="KAF2967595.1"/>
    </source>
</evidence>
<organism evidence="3 4">
    <name type="scientific">Xylaria multiplex</name>
    <dbReference type="NCBI Taxonomy" id="323545"/>
    <lineage>
        <taxon>Eukaryota</taxon>
        <taxon>Fungi</taxon>
        <taxon>Dikarya</taxon>
        <taxon>Ascomycota</taxon>
        <taxon>Pezizomycotina</taxon>
        <taxon>Sordariomycetes</taxon>
        <taxon>Xylariomycetidae</taxon>
        <taxon>Xylariales</taxon>
        <taxon>Xylariaceae</taxon>
        <taxon>Xylaria</taxon>
    </lineage>
</organism>
<dbReference type="OrthoDB" id="539213at2759"/>
<comment type="caution">
    <text evidence="3">The sequence shown here is derived from an EMBL/GenBank/DDBJ whole genome shotgun (WGS) entry which is preliminary data.</text>
</comment>
<accession>A0A7C8MTG7</accession>
<feature type="region of interest" description="Disordered" evidence="1">
    <location>
        <begin position="259"/>
        <end position="280"/>
    </location>
</feature>
<feature type="region of interest" description="Disordered" evidence="1">
    <location>
        <begin position="159"/>
        <end position="195"/>
    </location>
</feature>
<reference evidence="3 4" key="1">
    <citation type="submission" date="2019-12" db="EMBL/GenBank/DDBJ databases">
        <title>Draft genome sequence of the ascomycete Xylaria multiplex DSM 110363.</title>
        <authorList>
            <person name="Buettner E."/>
            <person name="Kellner H."/>
        </authorList>
    </citation>
    <scope>NUCLEOTIDE SEQUENCE [LARGE SCALE GENOMIC DNA]</scope>
    <source>
        <strain evidence="3 4">DSM 110363</strain>
    </source>
</reference>